<sequence length="72" mass="7857">MDARYGRVWASAHVTLGTKRDRDLSTDYSLQKAPGNGFVMGFAAPKEYRFNSLEATLGTATAILLDGHVPEL</sequence>
<dbReference type="AlphaFoldDB" id="A0A9Q0DEP2"/>
<protein>
    <submittedName>
        <fullName evidence="1">Uncharacterized protein</fullName>
    </submittedName>
</protein>
<evidence type="ECO:0000313" key="1">
    <source>
        <dbReference type="EMBL" id="KAJ3587039.1"/>
    </source>
</evidence>
<proteinExistence type="predicted"/>
<evidence type="ECO:0000313" key="2">
    <source>
        <dbReference type="Proteomes" id="UP001148018"/>
    </source>
</evidence>
<comment type="caution">
    <text evidence="1">The sequence shown here is derived from an EMBL/GenBank/DDBJ whole genome shotgun (WGS) entry which is preliminary data.</text>
</comment>
<gene>
    <name evidence="1" type="ORF">NHX12_013429</name>
</gene>
<dbReference type="EMBL" id="JANIIK010000117">
    <property type="protein sequence ID" value="KAJ3587039.1"/>
    <property type="molecule type" value="Genomic_DNA"/>
</dbReference>
<accession>A0A9Q0DEP2</accession>
<name>A0A9Q0DEP2_9TELE</name>
<organism evidence="1 2">
    <name type="scientific">Muraenolepis orangiensis</name>
    <name type="common">Patagonian moray cod</name>
    <dbReference type="NCBI Taxonomy" id="630683"/>
    <lineage>
        <taxon>Eukaryota</taxon>
        <taxon>Metazoa</taxon>
        <taxon>Chordata</taxon>
        <taxon>Craniata</taxon>
        <taxon>Vertebrata</taxon>
        <taxon>Euteleostomi</taxon>
        <taxon>Actinopterygii</taxon>
        <taxon>Neopterygii</taxon>
        <taxon>Teleostei</taxon>
        <taxon>Neoteleostei</taxon>
        <taxon>Acanthomorphata</taxon>
        <taxon>Zeiogadaria</taxon>
        <taxon>Gadariae</taxon>
        <taxon>Gadiformes</taxon>
        <taxon>Muraenolepidoidei</taxon>
        <taxon>Muraenolepididae</taxon>
        <taxon>Muraenolepis</taxon>
    </lineage>
</organism>
<keyword evidence="2" id="KW-1185">Reference proteome</keyword>
<dbReference type="Proteomes" id="UP001148018">
    <property type="component" value="Unassembled WGS sequence"/>
</dbReference>
<reference evidence="1" key="1">
    <citation type="submission" date="2022-07" db="EMBL/GenBank/DDBJ databases">
        <title>Chromosome-level genome of Muraenolepis orangiensis.</title>
        <authorList>
            <person name="Kim J."/>
        </authorList>
    </citation>
    <scope>NUCLEOTIDE SEQUENCE</scope>
    <source>
        <strain evidence="1">KU_S4_2022</strain>
        <tissue evidence="1">Muscle</tissue>
    </source>
</reference>